<sequence length="110" mass="12644">MIGQTVTVTVDRPKGSVHSVYKNLVYPLNYGFVQGIMAPDGEWQDVYIMGVEVPVRQFTGRVIAVIKRLDDVEEKWVAAPQGVTFSKEEIQKQTYFQEQYFTCEIFCEND</sequence>
<dbReference type="InterPro" id="IPR036649">
    <property type="entry name" value="Pyrophosphatase_sf"/>
</dbReference>
<dbReference type="GO" id="GO:0000287">
    <property type="term" value="F:magnesium ion binding"/>
    <property type="evidence" value="ECO:0007669"/>
    <property type="project" value="InterPro"/>
</dbReference>
<evidence type="ECO:0000313" key="6">
    <source>
        <dbReference type="EMBL" id="HJC71365.1"/>
    </source>
</evidence>
<dbReference type="GO" id="GO:0006796">
    <property type="term" value="P:phosphate-containing compound metabolic process"/>
    <property type="evidence" value="ECO:0007669"/>
    <property type="project" value="InterPro"/>
</dbReference>
<reference evidence="6" key="1">
    <citation type="journal article" date="2021" name="PeerJ">
        <title>Extensive microbial diversity within the chicken gut microbiome revealed by metagenomics and culture.</title>
        <authorList>
            <person name="Gilroy R."/>
            <person name="Ravi A."/>
            <person name="Getino M."/>
            <person name="Pursley I."/>
            <person name="Horton D.L."/>
            <person name="Alikhan N.F."/>
            <person name="Baker D."/>
            <person name="Gharbi K."/>
            <person name="Hall N."/>
            <person name="Watson M."/>
            <person name="Adriaenssens E.M."/>
            <person name="Foster-Nyarko E."/>
            <person name="Jarju S."/>
            <person name="Secka A."/>
            <person name="Antonio M."/>
            <person name="Oren A."/>
            <person name="Chaudhuri R.R."/>
            <person name="La Ragione R."/>
            <person name="Hildebrand F."/>
            <person name="Pallen M.J."/>
        </authorList>
    </citation>
    <scope>NUCLEOTIDE SEQUENCE</scope>
    <source>
        <strain evidence="6">5933</strain>
    </source>
</reference>
<organism evidence="6 7">
    <name type="scientific">Candidatus Ruthenibacterium merdavium</name>
    <dbReference type="NCBI Taxonomy" id="2838752"/>
    <lineage>
        <taxon>Bacteria</taxon>
        <taxon>Bacillati</taxon>
        <taxon>Bacillota</taxon>
        <taxon>Clostridia</taxon>
        <taxon>Eubacteriales</taxon>
        <taxon>Oscillospiraceae</taxon>
        <taxon>Ruthenibacterium</taxon>
    </lineage>
</organism>
<keyword evidence="4" id="KW-0378">Hydrolase</keyword>
<evidence type="ECO:0000256" key="5">
    <source>
        <dbReference type="ARBA" id="ARBA00022842"/>
    </source>
</evidence>
<dbReference type="Gene3D" id="3.90.80.10">
    <property type="entry name" value="Inorganic pyrophosphatase"/>
    <property type="match status" value="1"/>
</dbReference>
<evidence type="ECO:0000256" key="1">
    <source>
        <dbReference type="ARBA" id="ARBA00001946"/>
    </source>
</evidence>
<dbReference type="AlphaFoldDB" id="A0A9D2TIB6"/>
<dbReference type="GO" id="GO:0005737">
    <property type="term" value="C:cytoplasm"/>
    <property type="evidence" value="ECO:0007669"/>
    <property type="project" value="InterPro"/>
</dbReference>
<proteinExistence type="predicted"/>
<dbReference type="Pfam" id="PF00719">
    <property type="entry name" value="Pyrophosphatase"/>
    <property type="match status" value="1"/>
</dbReference>
<comment type="caution">
    <text evidence="6">The sequence shown here is derived from an EMBL/GenBank/DDBJ whole genome shotgun (WGS) entry which is preliminary data.</text>
</comment>
<reference evidence="6" key="2">
    <citation type="submission" date="2021-04" db="EMBL/GenBank/DDBJ databases">
        <authorList>
            <person name="Gilroy R."/>
        </authorList>
    </citation>
    <scope>NUCLEOTIDE SEQUENCE</scope>
    <source>
        <strain evidence="6">5933</strain>
    </source>
</reference>
<dbReference type="SUPFAM" id="SSF50324">
    <property type="entry name" value="Inorganic pyrophosphatase"/>
    <property type="match status" value="1"/>
</dbReference>
<evidence type="ECO:0000313" key="7">
    <source>
        <dbReference type="Proteomes" id="UP000823918"/>
    </source>
</evidence>
<evidence type="ECO:0000256" key="3">
    <source>
        <dbReference type="ARBA" id="ARBA00022723"/>
    </source>
</evidence>
<evidence type="ECO:0000256" key="2">
    <source>
        <dbReference type="ARBA" id="ARBA00012146"/>
    </source>
</evidence>
<name>A0A9D2TIB6_9FIRM</name>
<dbReference type="Proteomes" id="UP000823918">
    <property type="component" value="Unassembled WGS sequence"/>
</dbReference>
<dbReference type="EMBL" id="DWWA01000007">
    <property type="protein sequence ID" value="HJC71365.1"/>
    <property type="molecule type" value="Genomic_DNA"/>
</dbReference>
<accession>A0A9D2TIB6</accession>
<protein>
    <recommendedName>
        <fullName evidence="2">inorganic diphosphatase</fullName>
        <ecNumber evidence="2">3.6.1.1</ecNumber>
    </recommendedName>
</protein>
<dbReference type="InterPro" id="IPR008162">
    <property type="entry name" value="Pyrophosphatase"/>
</dbReference>
<evidence type="ECO:0000256" key="4">
    <source>
        <dbReference type="ARBA" id="ARBA00022801"/>
    </source>
</evidence>
<keyword evidence="3" id="KW-0479">Metal-binding</keyword>
<dbReference type="EC" id="3.6.1.1" evidence="2"/>
<dbReference type="GO" id="GO:0004427">
    <property type="term" value="F:inorganic diphosphate phosphatase activity"/>
    <property type="evidence" value="ECO:0007669"/>
    <property type="project" value="UniProtKB-EC"/>
</dbReference>
<gene>
    <name evidence="6" type="ORF">H9698_01030</name>
</gene>
<comment type="cofactor">
    <cofactor evidence="1">
        <name>Mg(2+)</name>
        <dbReference type="ChEBI" id="CHEBI:18420"/>
    </cofactor>
</comment>
<keyword evidence="5" id="KW-0460">Magnesium</keyword>